<protein>
    <submittedName>
        <fullName evidence="3">Uncharacterized protein</fullName>
    </submittedName>
</protein>
<keyword evidence="2" id="KW-1133">Transmembrane helix</keyword>
<evidence type="ECO:0000256" key="2">
    <source>
        <dbReference type="SAM" id="Phobius"/>
    </source>
</evidence>
<evidence type="ECO:0000256" key="1">
    <source>
        <dbReference type="SAM" id="MobiDB-lite"/>
    </source>
</evidence>
<dbReference type="Pfam" id="PF13489">
    <property type="entry name" value="Methyltransf_23"/>
    <property type="match status" value="1"/>
</dbReference>
<dbReference type="Gene3D" id="3.40.50.150">
    <property type="entry name" value="Vaccinia Virus protein VP39"/>
    <property type="match status" value="1"/>
</dbReference>
<gene>
    <name evidence="3" type="ORF">CTEN0397_LOCUS720</name>
</gene>
<feature type="transmembrane region" description="Helical" evidence="2">
    <location>
        <begin position="27"/>
        <end position="47"/>
    </location>
</feature>
<dbReference type="InterPro" id="IPR029063">
    <property type="entry name" value="SAM-dependent_MTases_sf"/>
</dbReference>
<feature type="region of interest" description="Disordered" evidence="1">
    <location>
        <begin position="107"/>
        <end position="137"/>
    </location>
</feature>
<dbReference type="CDD" id="cd02440">
    <property type="entry name" value="AdoMet_MTases"/>
    <property type="match status" value="1"/>
</dbReference>
<organism evidence="3">
    <name type="scientific">Cyclophora tenuis</name>
    <name type="common">Marine diatom</name>
    <dbReference type="NCBI Taxonomy" id="216820"/>
    <lineage>
        <taxon>Eukaryota</taxon>
        <taxon>Sar</taxon>
        <taxon>Stramenopiles</taxon>
        <taxon>Ochrophyta</taxon>
        <taxon>Bacillariophyta</taxon>
        <taxon>Fragilariophyceae</taxon>
        <taxon>Fragilariophycidae</taxon>
        <taxon>Cyclophorales</taxon>
        <taxon>Cyclophoraceae</taxon>
        <taxon>Cyclophora</taxon>
    </lineage>
</organism>
<name>A0A7S1CX87_CYCTE</name>
<evidence type="ECO:0000313" key="3">
    <source>
        <dbReference type="EMBL" id="CAD8929702.1"/>
    </source>
</evidence>
<accession>A0A7S1CX87</accession>
<proteinExistence type="predicted"/>
<reference evidence="3" key="1">
    <citation type="submission" date="2021-01" db="EMBL/GenBank/DDBJ databases">
        <authorList>
            <person name="Corre E."/>
            <person name="Pelletier E."/>
            <person name="Niang G."/>
            <person name="Scheremetjew M."/>
            <person name="Finn R."/>
            <person name="Kale V."/>
            <person name="Holt S."/>
            <person name="Cochrane G."/>
            <person name="Meng A."/>
            <person name="Brown T."/>
            <person name="Cohen L."/>
        </authorList>
    </citation>
    <scope>NUCLEOTIDE SEQUENCE</scope>
    <source>
        <strain evidence="3">ECT3854</strain>
    </source>
</reference>
<feature type="region of interest" description="Disordered" evidence="1">
    <location>
        <begin position="1"/>
        <end position="25"/>
    </location>
</feature>
<dbReference type="AlphaFoldDB" id="A0A7S1CX87"/>
<keyword evidence="2" id="KW-0472">Membrane</keyword>
<sequence>MLLYMKRPIHPTTSPPRRRRGRERDQNHLRSALWLPLTISVFLVVYLTTDRTSTSLAPADASTVAMMTLSTKQQQQQQQQQQQSYGVVVPRDTSSYPLTIPQGEGVALPSVRSSSSDEVVDRSLGRGQSAKYGGEGDKKHLGGFTDIDTQGISPAAWKWIIERMNVQSILDLGCGRGISTTWFLFHGLDALCVEGSHDARDKTMLPNPQQQMIEHDFARGPYWPAKTYDAVWCVEFLEHVGRNFHHNYLPTLRKAGILFTTHSIWGGWHHVEVHKGHWWKHKLEQYGFLFSPELTQAIRTAAWNETKSPTKGIAPNGDKLDAAHIFSPKMLVFINPAVTALPQHAHLYYEPGCYEKRVNGTLYQRECRTEQNETPLPDSFKPLPLTLEQDKKWFDWVKDHVQQKAQS</sequence>
<keyword evidence="2" id="KW-0812">Transmembrane</keyword>
<dbReference type="SUPFAM" id="SSF53335">
    <property type="entry name" value="S-adenosyl-L-methionine-dependent methyltransferases"/>
    <property type="match status" value="1"/>
</dbReference>
<dbReference type="EMBL" id="HBFW01001116">
    <property type="protein sequence ID" value="CAD8929702.1"/>
    <property type="molecule type" value="Transcribed_RNA"/>
</dbReference>